<dbReference type="Ensembl" id="ENSMALT00000013914.1">
    <property type="protein sequence ID" value="ENSMALP00000013621.1"/>
    <property type="gene ID" value="ENSMALG00000009637.1"/>
</dbReference>
<evidence type="ECO:0000259" key="12">
    <source>
        <dbReference type="PROSITE" id="PS50001"/>
    </source>
</evidence>
<dbReference type="InterPro" id="IPR000980">
    <property type="entry name" value="SH2"/>
</dbReference>
<dbReference type="PANTHER" id="PTHR14098:SF1">
    <property type="entry name" value="LYMPHOCYTE CYTOSOLIC PROTEIN 2"/>
    <property type="match status" value="1"/>
</dbReference>
<dbReference type="CTD" id="336073"/>
<dbReference type="GO" id="GO:0007169">
    <property type="term" value="P:cell surface receptor protein tyrosine kinase signaling pathway"/>
    <property type="evidence" value="ECO:0007669"/>
    <property type="project" value="TreeGrafter"/>
</dbReference>
<dbReference type="PRINTS" id="PR00401">
    <property type="entry name" value="SH2DOMAIN"/>
</dbReference>
<evidence type="ECO:0000256" key="8">
    <source>
        <dbReference type="ARBA" id="ARBA00076939"/>
    </source>
</evidence>
<dbReference type="STRING" id="43700.ENSMALP00000013621"/>
<proteinExistence type="predicted"/>
<reference evidence="13" key="2">
    <citation type="submission" date="2025-09" db="UniProtKB">
        <authorList>
            <consortium name="Ensembl"/>
        </authorList>
    </citation>
    <scope>IDENTIFICATION</scope>
</reference>
<accession>A0A3Q3QIT4</accession>
<evidence type="ECO:0000256" key="4">
    <source>
        <dbReference type="ARBA" id="ARBA00022999"/>
    </source>
</evidence>
<dbReference type="GO" id="GO:0035556">
    <property type="term" value="P:intracellular signal transduction"/>
    <property type="evidence" value="ECO:0007669"/>
    <property type="project" value="TreeGrafter"/>
</dbReference>
<dbReference type="Proteomes" id="UP000261600">
    <property type="component" value="Unplaced"/>
</dbReference>
<evidence type="ECO:0000256" key="7">
    <source>
        <dbReference type="ARBA" id="ARBA00073181"/>
    </source>
</evidence>
<dbReference type="Pfam" id="PF07647">
    <property type="entry name" value="SAM_2"/>
    <property type="match status" value="1"/>
</dbReference>
<reference evidence="13" key="1">
    <citation type="submission" date="2025-08" db="UniProtKB">
        <authorList>
            <consortium name="Ensembl"/>
        </authorList>
    </citation>
    <scope>IDENTIFICATION</scope>
</reference>
<comment type="function">
    <text evidence="5">Adapter protein primarily involved in signaling pathways within T-cells, as well as other immune cells such as platelets, mast cells, and natural killer (NK) cells. Plays a crucial role for transducing signal from the T-cell receptor (TCR) after antigen recognition leading to T-cell activation. Mechanistically, once phosphorylated by the kinase ZAP70, mediates interactions with the guanine-nucleotide exchange factor VAV1, the adapter protein NCK and the kinase ITK. In turn, stimulates the activation of PKC-theta/PRKCQ and NF-kappa-B transcriptional activity in response to CD3 and CD28 costimulation. Also plays an essential role in AGER-induced signaling pathways including p38 MAPK and ERK1/2 activation leading to cytokine release and pro-inflammatory responses.</text>
</comment>
<dbReference type="FunFam" id="3.30.505.10:FF:000016">
    <property type="entry name" value="B-cell linker protein isoform 2"/>
    <property type="match status" value="1"/>
</dbReference>
<keyword evidence="4 10" id="KW-0727">SH2 domain</keyword>
<dbReference type="KEGG" id="malb:109974237"/>
<evidence type="ECO:0000256" key="10">
    <source>
        <dbReference type="PROSITE-ProRule" id="PRU00191"/>
    </source>
</evidence>
<feature type="compositionally biased region" description="Low complexity" evidence="11">
    <location>
        <begin position="120"/>
        <end position="130"/>
    </location>
</feature>
<dbReference type="SUPFAM" id="SSF47769">
    <property type="entry name" value="SAM/Pointed domain"/>
    <property type="match status" value="1"/>
</dbReference>
<dbReference type="RefSeq" id="XP_020479992.1">
    <property type="nucleotide sequence ID" value="XM_020624336.1"/>
</dbReference>
<feature type="compositionally biased region" description="Low complexity" evidence="11">
    <location>
        <begin position="276"/>
        <end position="292"/>
    </location>
</feature>
<dbReference type="GeneID" id="109974237"/>
<feature type="compositionally biased region" description="Acidic residues" evidence="11">
    <location>
        <begin position="103"/>
        <end position="115"/>
    </location>
</feature>
<protein>
    <recommendedName>
        <fullName evidence="7">Lymphocyte cytosolic protein 2</fullName>
    </recommendedName>
    <alternativeName>
        <fullName evidence="8">SH2 domain-containing leukocyte protein of 76 kDa</fullName>
    </alternativeName>
    <alternativeName>
        <fullName evidence="9">SLP-76 tyrosine phosphoprotein</fullName>
    </alternativeName>
</protein>
<name>A0A3Q3QIT4_MONAL</name>
<feature type="compositionally biased region" description="Basic and acidic residues" evidence="11">
    <location>
        <begin position="294"/>
        <end position="308"/>
    </location>
</feature>
<dbReference type="InterPro" id="IPR036860">
    <property type="entry name" value="SH2_dom_sf"/>
</dbReference>
<dbReference type="PANTHER" id="PTHR14098">
    <property type="entry name" value="SH2 DOMAIN CONTAINING PROTEIN"/>
    <property type="match status" value="1"/>
</dbReference>
<dbReference type="Pfam" id="PF00017">
    <property type="entry name" value="SH2"/>
    <property type="match status" value="1"/>
</dbReference>
<dbReference type="OrthoDB" id="9934029at2759"/>
<evidence type="ECO:0000256" key="1">
    <source>
        <dbReference type="ARBA" id="ARBA00004496"/>
    </source>
</evidence>
<keyword evidence="2" id="KW-0963">Cytoplasm</keyword>
<dbReference type="GO" id="GO:0005829">
    <property type="term" value="C:cytosol"/>
    <property type="evidence" value="ECO:0007669"/>
    <property type="project" value="UniProtKB-ARBA"/>
</dbReference>
<dbReference type="AlphaFoldDB" id="A0A3Q3QIT4"/>
<dbReference type="InterPro" id="IPR013761">
    <property type="entry name" value="SAM/pointed_sf"/>
</dbReference>
<evidence type="ECO:0000256" key="3">
    <source>
        <dbReference type="ARBA" id="ARBA00022553"/>
    </source>
</evidence>
<comment type="subunit">
    <text evidence="6">Interacts with SLA. Interacts with CBLB. Interacts with GRB2. Interacts with SHB. Interacts with PRAM1. Interacts (via SH2 domain) with CD6 (via tyrosine phosphorylated C-terminus). Interacts with FYB1 and the phosphorylated form of FYB2. Interacts with 14-3-3 adapter/YWHAZ; this phosphorylation leads to YWHAZ proteolytic degradation. Interacts with VAV1; this interaction plays a role in TCR-mediated cytokine production. Interacts with AGER; this interaction plays an important role in AGER-mediated pro-inflammatory responses and cytokine release.</text>
</comment>
<dbReference type="FunFam" id="1.10.150.50:FF:000051">
    <property type="entry name" value="Lymphocyte cytosolic protein 2"/>
    <property type="match status" value="1"/>
</dbReference>
<feature type="region of interest" description="Disordered" evidence="11">
    <location>
        <begin position="93"/>
        <end position="381"/>
    </location>
</feature>
<organism evidence="13 14">
    <name type="scientific">Monopterus albus</name>
    <name type="common">Swamp eel</name>
    <dbReference type="NCBI Taxonomy" id="43700"/>
    <lineage>
        <taxon>Eukaryota</taxon>
        <taxon>Metazoa</taxon>
        <taxon>Chordata</taxon>
        <taxon>Craniata</taxon>
        <taxon>Vertebrata</taxon>
        <taxon>Euteleostomi</taxon>
        <taxon>Actinopterygii</taxon>
        <taxon>Neopterygii</taxon>
        <taxon>Teleostei</taxon>
        <taxon>Neoteleostei</taxon>
        <taxon>Acanthomorphata</taxon>
        <taxon>Anabantaria</taxon>
        <taxon>Synbranchiformes</taxon>
        <taxon>Synbranchidae</taxon>
        <taxon>Monopterus</taxon>
    </lineage>
</organism>
<keyword evidence="14" id="KW-1185">Reference proteome</keyword>
<evidence type="ECO:0000256" key="6">
    <source>
        <dbReference type="ARBA" id="ARBA00064703"/>
    </source>
</evidence>
<feature type="compositionally biased region" description="Acidic residues" evidence="11">
    <location>
        <begin position="131"/>
        <end position="140"/>
    </location>
</feature>
<evidence type="ECO:0000256" key="2">
    <source>
        <dbReference type="ARBA" id="ARBA00022490"/>
    </source>
</evidence>
<sequence>MSSDRVPSRSEVMGWNPQQLADYLKRMSLSGCDKAVLKNSISGSRFVNLSDNDLQKFPKLHAPIISKISSEISKKEEKRGLFGKKLTKYQEPVTTAADVQGWGEDEFDDDLDNEYESPCSGDESSGGDYESPNDEVDGNDYEPPPSEPPEDLHHKLCPTLPIGDDDYIDNLAPTRGQPPAVNPRSPAFTPPAPSARMPGEPSSRRDPSPQCGGRPAGKIPPGPPQIFRANKPGKPNPSPMRGPHCNTVDKPSRPSWKSQPGAPEASTWPKPPVVPSPASSISRSGSSARPSPNRFDDRREQTHDEAPKHNTFPLYNKGLPPRPGIPGATSRYGPPPSAPTACSLPHKLQSALAEHRGSFSGAHSRQSFRPPPPTATTDTKGLDPVWYMGKVTRGQAERYLKQVRKDGVYLVRDSTQQLADQPYTLMVFYQDKVYNIQIRQQNQQFLLGTGLKVQESFPSVSEIISHYAQSPLLLIDAKNRSSGQQKQCMLSDPAGSYMSGQSWS</sequence>
<dbReference type="InterPro" id="IPR051751">
    <property type="entry name" value="Immunoreceptor_sig_adapters"/>
</dbReference>
<evidence type="ECO:0000313" key="14">
    <source>
        <dbReference type="Proteomes" id="UP000261600"/>
    </source>
</evidence>
<evidence type="ECO:0000256" key="5">
    <source>
        <dbReference type="ARBA" id="ARBA00055328"/>
    </source>
</evidence>
<evidence type="ECO:0000313" key="13">
    <source>
        <dbReference type="Ensembl" id="ENSMALP00000013621.1"/>
    </source>
</evidence>
<dbReference type="InterPro" id="IPR001660">
    <property type="entry name" value="SAM"/>
</dbReference>
<evidence type="ECO:0000256" key="11">
    <source>
        <dbReference type="SAM" id="MobiDB-lite"/>
    </source>
</evidence>
<comment type="subcellular location">
    <subcellularLocation>
        <location evidence="1">Cytoplasm</location>
    </subcellularLocation>
</comment>
<dbReference type="SUPFAM" id="SSF55550">
    <property type="entry name" value="SH2 domain"/>
    <property type="match status" value="1"/>
</dbReference>
<feature type="domain" description="SH2" evidence="12">
    <location>
        <begin position="386"/>
        <end position="494"/>
    </location>
</feature>
<dbReference type="PROSITE" id="PS50001">
    <property type="entry name" value="SH2"/>
    <property type="match status" value="1"/>
</dbReference>
<dbReference type="Gene3D" id="1.10.150.50">
    <property type="entry name" value="Transcription Factor, Ets-1"/>
    <property type="match status" value="1"/>
</dbReference>
<dbReference type="SMART" id="SM00252">
    <property type="entry name" value="SH2"/>
    <property type="match status" value="1"/>
</dbReference>
<dbReference type="Gene3D" id="3.30.505.10">
    <property type="entry name" value="SH2 domain"/>
    <property type="match status" value="1"/>
</dbReference>
<dbReference type="GO" id="GO:0002376">
    <property type="term" value="P:immune system process"/>
    <property type="evidence" value="ECO:0007669"/>
    <property type="project" value="UniProtKB-ARBA"/>
</dbReference>
<feature type="region of interest" description="Disordered" evidence="11">
    <location>
        <begin position="485"/>
        <end position="504"/>
    </location>
</feature>
<keyword evidence="3" id="KW-0597">Phosphoprotein</keyword>
<evidence type="ECO:0000256" key="9">
    <source>
        <dbReference type="ARBA" id="ARBA00079396"/>
    </source>
</evidence>